<evidence type="ECO:0000313" key="3">
    <source>
        <dbReference type="EMBL" id="KAF2684960.1"/>
    </source>
</evidence>
<proteinExistence type="predicted"/>
<dbReference type="AlphaFoldDB" id="A0A6G1J415"/>
<sequence>MAIVGFVPKLPPAKYKKGDRVLLKVGPRYEDLRVTKARLHETFKQWEYALDGVDRQLIAPEEALQIVNETRDFIEETRKSIGKTTRDFEGDAATPEPSGETSALGTVGLIARKHIASQENSVPQELENLRQRCDDLEAQIYQRQQQQNSLAAPSTASIAQFESAVTTPERKYVCKIWGSLITIYSFCSIALALGWGIPKHDPPGGATMAGWMIALGALMYAVFGKKHTSKCRCWGRVRGTICGGIVRLPSSRVA</sequence>
<evidence type="ECO:0000256" key="2">
    <source>
        <dbReference type="SAM" id="Phobius"/>
    </source>
</evidence>
<evidence type="ECO:0000313" key="4">
    <source>
        <dbReference type="Proteomes" id="UP000799291"/>
    </source>
</evidence>
<feature type="transmembrane region" description="Helical" evidence="2">
    <location>
        <begin position="203"/>
        <end position="223"/>
    </location>
</feature>
<feature type="transmembrane region" description="Helical" evidence="2">
    <location>
        <begin position="176"/>
        <end position="197"/>
    </location>
</feature>
<name>A0A6G1J415_9PLEO</name>
<protein>
    <submittedName>
        <fullName evidence="3">Uncharacterized protein</fullName>
    </submittedName>
</protein>
<dbReference type="EMBL" id="MU005580">
    <property type="protein sequence ID" value="KAF2684960.1"/>
    <property type="molecule type" value="Genomic_DNA"/>
</dbReference>
<gene>
    <name evidence="3" type="ORF">K458DRAFT_417805</name>
</gene>
<feature type="coiled-coil region" evidence="1">
    <location>
        <begin position="119"/>
        <end position="146"/>
    </location>
</feature>
<dbReference type="OrthoDB" id="4778284at2759"/>
<keyword evidence="1" id="KW-0175">Coiled coil</keyword>
<keyword evidence="2" id="KW-1133">Transmembrane helix</keyword>
<organism evidence="3 4">
    <name type="scientific">Lentithecium fluviatile CBS 122367</name>
    <dbReference type="NCBI Taxonomy" id="1168545"/>
    <lineage>
        <taxon>Eukaryota</taxon>
        <taxon>Fungi</taxon>
        <taxon>Dikarya</taxon>
        <taxon>Ascomycota</taxon>
        <taxon>Pezizomycotina</taxon>
        <taxon>Dothideomycetes</taxon>
        <taxon>Pleosporomycetidae</taxon>
        <taxon>Pleosporales</taxon>
        <taxon>Massarineae</taxon>
        <taxon>Lentitheciaceae</taxon>
        <taxon>Lentithecium</taxon>
    </lineage>
</organism>
<accession>A0A6G1J415</accession>
<keyword evidence="2" id="KW-0812">Transmembrane</keyword>
<keyword evidence="4" id="KW-1185">Reference proteome</keyword>
<reference evidence="3" key="1">
    <citation type="journal article" date="2020" name="Stud. Mycol.">
        <title>101 Dothideomycetes genomes: a test case for predicting lifestyles and emergence of pathogens.</title>
        <authorList>
            <person name="Haridas S."/>
            <person name="Albert R."/>
            <person name="Binder M."/>
            <person name="Bloem J."/>
            <person name="Labutti K."/>
            <person name="Salamov A."/>
            <person name="Andreopoulos B."/>
            <person name="Baker S."/>
            <person name="Barry K."/>
            <person name="Bills G."/>
            <person name="Bluhm B."/>
            <person name="Cannon C."/>
            <person name="Castanera R."/>
            <person name="Culley D."/>
            <person name="Daum C."/>
            <person name="Ezra D."/>
            <person name="Gonzalez J."/>
            <person name="Henrissat B."/>
            <person name="Kuo A."/>
            <person name="Liang C."/>
            <person name="Lipzen A."/>
            <person name="Lutzoni F."/>
            <person name="Magnuson J."/>
            <person name="Mondo S."/>
            <person name="Nolan M."/>
            <person name="Ohm R."/>
            <person name="Pangilinan J."/>
            <person name="Park H.-J."/>
            <person name="Ramirez L."/>
            <person name="Alfaro M."/>
            <person name="Sun H."/>
            <person name="Tritt A."/>
            <person name="Yoshinaga Y."/>
            <person name="Zwiers L.-H."/>
            <person name="Turgeon B."/>
            <person name="Goodwin S."/>
            <person name="Spatafora J."/>
            <person name="Crous P."/>
            <person name="Grigoriev I."/>
        </authorList>
    </citation>
    <scope>NUCLEOTIDE SEQUENCE</scope>
    <source>
        <strain evidence="3">CBS 122367</strain>
    </source>
</reference>
<dbReference type="Proteomes" id="UP000799291">
    <property type="component" value="Unassembled WGS sequence"/>
</dbReference>
<evidence type="ECO:0000256" key="1">
    <source>
        <dbReference type="SAM" id="Coils"/>
    </source>
</evidence>
<keyword evidence="2" id="KW-0472">Membrane</keyword>